<name>M7ZDK7_TRIUA</name>
<dbReference type="eggNOG" id="KOG4658">
    <property type="taxonomic scope" value="Eukaryota"/>
</dbReference>
<dbReference type="GO" id="GO:0098542">
    <property type="term" value="P:defense response to other organism"/>
    <property type="evidence" value="ECO:0007669"/>
    <property type="project" value="TreeGrafter"/>
</dbReference>
<dbReference type="InterPro" id="IPR027417">
    <property type="entry name" value="P-loop_NTPase"/>
</dbReference>
<dbReference type="SUPFAM" id="SSF52540">
    <property type="entry name" value="P-loop containing nucleoside triphosphate hydrolases"/>
    <property type="match status" value="1"/>
</dbReference>
<feature type="region of interest" description="Disordered" evidence="7">
    <location>
        <begin position="986"/>
        <end position="1023"/>
    </location>
</feature>
<dbReference type="Pfam" id="PF23559">
    <property type="entry name" value="WHD_DRP"/>
    <property type="match status" value="1"/>
</dbReference>
<feature type="domain" description="Disease resistance R13L4/SHOC-2-like LRR" evidence="11">
    <location>
        <begin position="540"/>
        <end position="904"/>
    </location>
</feature>
<dbReference type="PANTHER" id="PTHR23155:SF981">
    <property type="entry name" value="NB-ARC DOMAIN CONTAINING PROTEIN, EXPRESSED"/>
    <property type="match status" value="1"/>
</dbReference>
<dbReference type="InterPro" id="IPR032675">
    <property type="entry name" value="LRR_dom_sf"/>
</dbReference>
<accession>M7ZDK7</accession>
<dbReference type="PANTHER" id="PTHR23155">
    <property type="entry name" value="DISEASE RESISTANCE PROTEIN RP"/>
    <property type="match status" value="1"/>
</dbReference>
<evidence type="ECO:0000256" key="3">
    <source>
        <dbReference type="ARBA" id="ARBA00022737"/>
    </source>
</evidence>
<evidence type="ECO:0000256" key="5">
    <source>
        <dbReference type="ARBA" id="ARBA00022821"/>
    </source>
</evidence>
<proteinExistence type="inferred from homology"/>
<dbReference type="OrthoDB" id="669335at2759"/>
<reference evidence="12" key="1">
    <citation type="journal article" date="2013" name="Nature">
        <title>Draft genome of the wheat A-genome progenitor Triticum urartu.</title>
        <authorList>
            <person name="Ling H.Q."/>
            <person name="Zhao S."/>
            <person name="Liu D."/>
            <person name="Wang J."/>
            <person name="Sun H."/>
            <person name="Zhang C."/>
            <person name="Fan H."/>
            <person name="Li D."/>
            <person name="Dong L."/>
            <person name="Tao Y."/>
            <person name="Gao C."/>
            <person name="Wu H."/>
            <person name="Li Y."/>
            <person name="Cui Y."/>
            <person name="Guo X."/>
            <person name="Zheng S."/>
            <person name="Wang B."/>
            <person name="Yu K."/>
            <person name="Liang Q."/>
            <person name="Yang W."/>
            <person name="Lou X."/>
            <person name="Chen J."/>
            <person name="Feng M."/>
            <person name="Jian J."/>
            <person name="Zhang X."/>
            <person name="Luo G."/>
            <person name="Jiang Y."/>
            <person name="Liu J."/>
            <person name="Wang Z."/>
            <person name="Sha Y."/>
            <person name="Zhang B."/>
            <person name="Wu H."/>
            <person name="Tang D."/>
            <person name="Shen Q."/>
            <person name="Xue P."/>
            <person name="Zou S."/>
            <person name="Wang X."/>
            <person name="Liu X."/>
            <person name="Wang F."/>
            <person name="Yang Y."/>
            <person name="An X."/>
            <person name="Dong Z."/>
            <person name="Zhang K."/>
            <person name="Zhang X."/>
            <person name="Luo M.C."/>
            <person name="Dvorak J."/>
            <person name="Tong Y."/>
            <person name="Wang J."/>
            <person name="Yang H."/>
            <person name="Li Z."/>
            <person name="Wang D."/>
            <person name="Zhang A."/>
            <person name="Wang J."/>
        </authorList>
    </citation>
    <scope>NUCLEOTIDE SEQUENCE</scope>
</reference>
<feature type="domain" description="NB-ARC" evidence="8">
    <location>
        <begin position="157"/>
        <end position="326"/>
    </location>
</feature>
<dbReference type="Gene3D" id="3.40.50.300">
    <property type="entry name" value="P-loop containing nucleotide triphosphate hydrolases"/>
    <property type="match status" value="1"/>
</dbReference>
<keyword evidence="3" id="KW-0677">Repeat</keyword>
<feature type="domain" description="Disease resistance N-terminal" evidence="9">
    <location>
        <begin position="13"/>
        <end position="95"/>
    </location>
</feature>
<evidence type="ECO:0000313" key="12">
    <source>
        <dbReference type="EMBL" id="EMS46174.1"/>
    </source>
</evidence>
<evidence type="ECO:0000256" key="6">
    <source>
        <dbReference type="ARBA" id="ARBA00023054"/>
    </source>
</evidence>
<dbReference type="GO" id="GO:0043531">
    <property type="term" value="F:ADP binding"/>
    <property type="evidence" value="ECO:0007669"/>
    <property type="project" value="InterPro"/>
</dbReference>
<evidence type="ECO:0000259" key="11">
    <source>
        <dbReference type="Pfam" id="PF23598"/>
    </source>
</evidence>
<dbReference type="InterPro" id="IPR044974">
    <property type="entry name" value="Disease_R_plants"/>
</dbReference>
<keyword evidence="4" id="KW-0547">Nucleotide-binding</keyword>
<dbReference type="Pfam" id="PF18052">
    <property type="entry name" value="Rx_N"/>
    <property type="match status" value="1"/>
</dbReference>
<gene>
    <name evidence="12" type="ORF">TRIUR3_08805</name>
</gene>
<keyword evidence="5" id="KW-0611">Plant defense</keyword>
<dbReference type="PRINTS" id="PR00364">
    <property type="entry name" value="DISEASERSIST"/>
</dbReference>
<evidence type="ECO:0000256" key="4">
    <source>
        <dbReference type="ARBA" id="ARBA00022741"/>
    </source>
</evidence>
<dbReference type="Gene3D" id="3.80.10.10">
    <property type="entry name" value="Ribonuclease Inhibitor"/>
    <property type="match status" value="1"/>
</dbReference>
<evidence type="ECO:0000256" key="2">
    <source>
        <dbReference type="ARBA" id="ARBA00022614"/>
    </source>
</evidence>
<evidence type="ECO:0000259" key="9">
    <source>
        <dbReference type="Pfam" id="PF18052"/>
    </source>
</evidence>
<organism evidence="12">
    <name type="scientific">Triticum urartu</name>
    <name type="common">Red wild einkorn</name>
    <name type="synonym">Crithodium urartu</name>
    <dbReference type="NCBI Taxonomy" id="4572"/>
    <lineage>
        <taxon>Eukaryota</taxon>
        <taxon>Viridiplantae</taxon>
        <taxon>Streptophyta</taxon>
        <taxon>Embryophyta</taxon>
        <taxon>Tracheophyta</taxon>
        <taxon>Spermatophyta</taxon>
        <taxon>Magnoliopsida</taxon>
        <taxon>Liliopsida</taxon>
        <taxon>Poales</taxon>
        <taxon>Poaceae</taxon>
        <taxon>BOP clade</taxon>
        <taxon>Pooideae</taxon>
        <taxon>Triticodae</taxon>
        <taxon>Triticeae</taxon>
        <taxon>Triticinae</taxon>
        <taxon>Triticum</taxon>
    </lineage>
</organism>
<dbReference type="InterPro" id="IPR002182">
    <property type="entry name" value="NB-ARC"/>
</dbReference>
<keyword evidence="2" id="KW-0433">Leucine-rich repeat</keyword>
<protein>
    <submittedName>
        <fullName evidence="12">Disease resistance protein RPP13</fullName>
    </submittedName>
</protein>
<dbReference type="InterPro" id="IPR055414">
    <property type="entry name" value="LRR_R13L4/SHOC2-like"/>
</dbReference>
<dbReference type="STRING" id="4572.M7ZDK7"/>
<sequence length="1023" mass="113924">MEVVVAVASAAATSVVPKLFTVLENKLRGLEDIEEDVRSLHRELGMISASSEDQISHKGQPSPSAVKSMKEFCDLAHNIEDCLDQFIPCAECGKGELKIRDPSKFRDEIARLKRELDAAQQRKDRYVVAESNVDNSSTADVEDTGRTYEACPAVGIEQAKEELRALLVGGEASKLRVVSIVGFGGSGKTALAWEVYNCPQVAKEFSCRAWATMACKQKHDISGKEALLKAIQKGLLGEKALEPVQQTPKELEDNISHLLRTNRCLVVIDNIKMELWHAIKHIFPDETESRILVTTTVTTVANACSNGYVYIIRSLSAKQSKDYLDKKLSVHGCSLEVEWGTPIVKKCDGHPLALVSVVEALQGCRVVTRDHCEAISENLGSQMEENWNGHFTKLQQVLMNDYSSLPDNSSRACLLYTSIFPNGRPFNTNSLTRRLSAEGYIKGDDKRSAQQVAYDRLDKLMDRNIIRPIDAHNNSKVKTCRTHGIMNQLMLYKSRSLNFISTSFNDKNRSDCRHLVIQNHRNGNSFGPATSGKAKQLRPRSLTVFGSAGEAVSELKSCELLRVLDLKECNDLNDQHLKDIYKLLHIKYLTLGSSVSRPLDGMKKLHCLETLDLRKRKIETLPLEVISLPHLAYLLGKFKLSKLSESNLKKFGSKKCNLKTVAGVVVDSDSGFPKLMVHMNQLRKVKIWCEPTGTDCDSQGSGDSILDSLSLAIQKFAKAGIDTPVRDLDTPVGDRGRLSLHFNNYSEGLLHGRDDPTFLGYLSSLKLQGRLRQFPQFVMSICGLEELCLSYTNLTGDDLLKGLCHLQRLVYLKLVEVHLADLYLEDGDLPRLQRLCLVVQKPIFPTIRQGALPKLTSVQLLCDGLEDLGGIEMELFKDLQEIALDSMVSQETIKFWEDEAKKHPRRPRVILLDKVVAPAEAMAPVKYVASRKVYNNWYADAPQRKLQRSCQVTPLREQSPPPRSQSDEAQVRNGLALLSCCEAPEAREAEGGRDAGLKPLHSSSVEQPNKTVPSIMPNGSKEV</sequence>
<evidence type="ECO:0000256" key="1">
    <source>
        <dbReference type="ARBA" id="ARBA00008894"/>
    </source>
</evidence>
<evidence type="ECO:0000259" key="10">
    <source>
        <dbReference type="Pfam" id="PF23559"/>
    </source>
</evidence>
<evidence type="ECO:0000256" key="7">
    <source>
        <dbReference type="SAM" id="MobiDB-lite"/>
    </source>
</evidence>
<dbReference type="Pfam" id="PF23598">
    <property type="entry name" value="LRR_14"/>
    <property type="match status" value="1"/>
</dbReference>
<dbReference type="SUPFAM" id="SSF52058">
    <property type="entry name" value="L domain-like"/>
    <property type="match status" value="1"/>
</dbReference>
<dbReference type="EMBL" id="KD276833">
    <property type="protein sequence ID" value="EMS46174.1"/>
    <property type="molecule type" value="Genomic_DNA"/>
</dbReference>
<dbReference type="Pfam" id="PF00931">
    <property type="entry name" value="NB-ARC"/>
    <property type="match status" value="1"/>
</dbReference>
<feature type="compositionally biased region" description="Polar residues" evidence="7">
    <location>
        <begin position="1001"/>
        <end position="1012"/>
    </location>
</feature>
<keyword evidence="6" id="KW-0175">Coiled coil</keyword>
<feature type="region of interest" description="Disordered" evidence="7">
    <location>
        <begin position="948"/>
        <end position="970"/>
    </location>
</feature>
<evidence type="ECO:0000259" key="8">
    <source>
        <dbReference type="Pfam" id="PF00931"/>
    </source>
</evidence>
<dbReference type="InterPro" id="IPR041118">
    <property type="entry name" value="Rx_N"/>
</dbReference>
<dbReference type="Gene3D" id="1.20.5.4130">
    <property type="match status" value="1"/>
</dbReference>
<dbReference type="InterPro" id="IPR058922">
    <property type="entry name" value="WHD_DRP"/>
</dbReference>
<dbReference type="AlphaFoldDB" id="M7ZDK7"/>
<feature type="domain" description="Disease resistance protein winged helix" evidence="10">
    <location>
        <begin position="419"/>
        <end position="489"/>
    </location>
</feature>
<comment type="similarity">
    <text evidence="1">Belongs to the disease resistance NB-LRR family.</text>
</comment>
<feature type="compositionally biased region" description="Basic and acidic residues" evidence="7">
    <location>
        <begin position="986"/>
        <end position="996"/>
    </location>
</feature>